<dbReference type="GO" id="GO:0005506">
    <property type="term" value="F:iron ion binding"/>
    <property type="evidence" value="ECO:0007669"/>
    <property type="project" value="InterPro"/>
</dbReference>
<keyword evidence="7" id="KW-0560">Oxidoreductase</keyword>
<feature type="binding site" description="axial binding residue" evidence="6">
    <location>
        <position position="453"/>
    </location>
    <ligand>
        <name>heme</name>
        <dbReference type="ChEBI" id="CHEBI:30413"/>
    </ligand>
    <ligandPart>
        <name>Fe</name>
        <dbReference type="ChEBI" id="CHEBI:18248"/>
    </ligandPart>
</feature>
<dbReference type="PRINTS" id="PR00463">
    <property type="entry name" value="EP450I"/>
</dbReference>
<dbReference type="Gene3D" id="1.10.630.10">
    <property type="entry name" value="Cytochrome P450"/>
    <property type="match status" value="1"/>
</dbReference>
<dbReference type="Proteomes" id="UP001152607">
    <property type="component" value="Unassembled WGS sequence"/>
</dbReference>
<dbReference type="InterPro" id="IPR017972">
    <property type="entry name" value="Cyt_P450_CS"/>
</dbReference>
<dbReference type="GO" id="GO:0020037">
    <property type="term" value="F:heme binding"/>
    <property type="evidence" value="ECO:0007669"/>
    <property type="project" value="InterPro"/>
</dbReference>
<sequence length="507" mass="57914">MGLLSQFETESGPASHGYLLRIITAVPAFLLLRFIVSFTYNIYFHPLRKFPGSRLAAGTSLIHSYHHITGNEVTWTHREHEKYGDVVRLSPDSLSYINPEAWKDINGHRTGGRKENLKDDRFYQLEYNGQRNLATEGDPNEHRRVRKIFSNAFSDKALRLQEDMIRGHVNKLVRNIKEGITNDPAARLDIVKLYNCTTFDIMGYLTFGQSLGMLESSELTPWVKTVFASMKSGSIAHRLGSEYPIIGYLMKNFMPESVREMQRAHFEHTVQRVDLRLEDDGNQKHPDIWSLVLNNGDEQLTVPKMHANAAMFMVAGTETTATLLSGLTFLLLKNPDKMKKAIDEVRALALEDLNLENLPRLSYMNACFEEGLRCYPPVPNGLPRVVPKGGNAICGEWIPERTRVYVSSKAAFNSSSNFKDPESFVPERWLPNTGYGTDRKDVFQPFSHGPRNCLGKNLAYHEMRIILATVLWHFDLELCEESNSWSDQKSYILWEKPELMVKARAVR</sequence>
<keyword evidence="5 6" id="KW-0408">Iron</keyword>
<feature type="transmembrane region" description="Helical" evidence="8">
    <location>
        <begin position="20"/>
        <end position="44"/>
    </location>
</feature>
<name>A0A9W4UNP6_9PLEO</name>
<evidence type="ECO:0000256" key="8">
    <source>
        <dbReference type="SAM" id="Phobius"/>
    </source>
</evidence>
<accession>A0A9W4UNP6</accession>
<dbReference type="InterPro" id="IPR036396">
    <property type="entry name" value="Cyt_P450_sf"/>
</dbReference>
<dbReference type="InterPro" id="IPR001128">
    <property type="entry name" value="Cyt_P450"/>
</dbReference>
<keyword evidence="8" id="KW-0472">Membrane</keyword>
<dbReference type="OrthoDB" id="1470350at2759"/>
<dbReference type="PRINTS" id="PR00385">
    <property type="entry name" value="P450"/>
</dbReference>
<dbReference type="InterPro" id="IPR002401">
    <property type="entry name" value="Cyt_P450_E_grp-I"/>
</dbReference>
<keyword evidence="8" id="KW-1133">Transmembrane helix</keyword>
<proteinExistence type="inferred from homology"/>
<comment type="cofactor">
    <cofactor evidence="1 6">
        <name>heme</name>
        <dbReference type="ChEBI" id="CHEBI:30413"/>
    </cofactor>
</comment>
<protein>
    <recommendedName>
        <fullName evidence="11">Cytochrome P450</fullName>
    </recommendedName>
</protein>
<dbReference type="PANTHER" id="PTHR24305">
    <property type="entry name" value="CYTOCHROME P450"/>
    <property type="match status" value="1"/>
</dbReference>
<dbReference type="CDD" id="cd11058">
    <property type="entry name" value="CYP60B-like"/>
    <property type="match status" value="1"/>
</dbReference>
<evidence type="ECO:0000256" key="7">
    <source>
        <dbReference type="RuleBase" id="RU000461"/>
    </source>
</evidence>
<dbReference type="PROSITE" id="PS00086">
    <property type="entry name" value="CYTOCHROME_P450"/>
    <property type="match status" value="1"/>
</dbReference>
<dbReference type="InterPro" id="IPR050121">
    <property type="entry name" value="Cytochrome_P450_monoxygenase"/>
</dbReference>
<evidence type="ECO:0000313" key="9">
    <source>
        <dbReference type="EMBL" id="CAI6339310.1"/>
    </source>
</evidence>
<evidence type="ECO:0000256" key="3">
    <source>
        <dbReference type="ARBA" id="ARBA00022617"/>
    </source>
</evidence>
<dbReference type="SUPFAM" id="SSF48264">
    <property type="entry name" value="Cytochrome P450"/>
    <property type="match status" value="1"/>
</dbReference>
<gene>
    <name evidence="9" type="ORF">PDIGIT_LOCUS12464</name>
</gene>
<feature type="transmembrane region" description="Helical" evidence="8">
    <location>
        <begin position="309"/>
        <end position="332"/>
    </location>
</feature>
<evidence type="ECO:0000313" key="10">
    <source>
        <dbReference type="Proteomes" id="UP001152607"/>
    </source>
</evidence>
<dbReference type="GO" id="GO:0004497">
    <property type="term" value="F:monooxygenase activity"/>
    <property type="evidence" value="ECO:0007669"/>
    <property type="project" value="UniProtKB-KW"/>
</dbReference>
<evidence type="ECO:0000256" key="4">
    <source>
        <dbReference type="ARBA" id="ARBA00022723"/>
    </source>
</evidence>
<keyword evidence="7" id="KW-0503">Monooxygenase</keyword>
<keyword evidence="3 6" id="KW-0349">Heme</keyword>
<comment type="caution">
    <text evidence="9">The sequence shown here is derived from an EMBL/GenBank/DDBJ whole genome shotgun (WGS) entry which is preliminary data.</text>
</comment>
<dbReference type="EMBL" id="CAOQHR010000009">
    <property type="protein sequence ID" value="CAI6339310.1"/>
    <property type="molecule type" value="Genomic_DNA"/>
</dbReference>
<comment type="similarity">
    <text evidence="2 7">Belongs to the cytochrome P450 family.</text>
</comment>
<evidence type="ECO:0008006" key="11">
    <source>
        <dbReference type="Google" id="ProtNLM"/>
    </source>
</evidence>
<dbReference type="GO" id="GO:0016705">
    <property type="term" value="F:oxidoreductase activity, acting on paired donors, with incorporation or reduction of molecular oxygen"/>
    <property type="evidence" value="ECO:0007669"/>
    <property type="project" value="InterPro"/>
</dbReference>
<evidence type="ECO:0000256" key="6">
    <source>
        <dbReference type="PIRSR" id="PIRSR602401-1"/>
    </source>
</evidence>
<evidence type="ECO:0000256" key="5">
    <source>
        <dbReference type="ARBA" id="ARBA00023004"/>
    </source>
</evidence>
<organism evidence="9 10">
    <name type="scientific">Periconia digitata</name>
    <dbReference type="NCBI Taxonomy" id="1303443"/>
    <lineage>
        <taxon>Eukaryota</taxon>
        <taxon>Fungi</taxon>
        <taxon>Dikarya</taxon>
        <taxon>Ascomycota</taxon>
        <taxon>Pezizomycotina</taxon>
        <taxon>Dothideomycetes</taxon>
        <taxon>Pleosporomycetidae</taxon>
        <taxon>Pleosporales</taxon>
        <taxon>Massarineae</taxon>
        <taxon>Periconiaceae</taxon>
        <taxon>Periconia</taxon>
    </lineage>
</organism>
<keyword evidence="4 6" id="KW-0479">Metal-binding</keyword>
<dbReference type="Pfam" id="PF00067">
    <property type="entry name" value="p450"/>
    <property type="match status" value="1"/>
</dbReference>
<evidence type="ECO:0000256" key="2">
    <source>
        <dbReference type="ARBA" id="ARBA00010617"/>
    </source>
</evidence>
<dbReference type="AlphaFoldDB" id="A0A9W4UNP6"/>
<reference evidence="9" key="1">
    <citation type="submission" date="2023-01" db="EMBL/GenBank/DDBJ databases">
        <authorList>
            <person name="Van Ghelder C."/>
            <person name="Rancurel C."/>
        </authorList>
    </citation>
    <scope>NUCLEOTIDE SEQUENCE</scope>
    <source>
        <strain evidence="9">CNCM I-4278</strain>
    </source>
</reference>
<keyword evidence="8" id="KW-0812">Transmembrane</keyword>
<dbReference type="PANTHER" id="PTHR24305:SF210">
    <property type="entry name" value="CYTOCHROME P450 MONOOXYGENASE ASQL-RELATED"/>
    <property type="match status" value="1"/>
</dbReference>
<keyword evidence="10" id="KW-1185">Reference proteome</keyword>
<evidence type="ECO:0000256" key="1">
    <source>
        <dbReference type="ARBA" id="ARBA00001971"/>
    </source>
</evidence>